<gene>
    <name evidence="1" type="ORF">I5U67_17825</name>
</gene>
<organism evidence="1 2">
    <name type="scientific">Stenotrophomonas maltophilia</name>
    <name type="common">Pseudomonas maltophilia</name>
    <name type="synonym">Xanthomonas maltophilia</name>
    <dbReference type="NCBI Taxonomy" id="40324"/>
    <lineage>
        <taxon>Bacteria</taxon>
        <taxon>Pseudomonadati</taxon>
        <taxon>Pseudomonadota</taxon>
        <taxon>Gammaproteobacteria</taxon>
        <taxon>Lysobacterales</taxon>
        <taxon>Lysobacteraceae</taxon>
        <taxon>Stenotrophomonas</taxon>
        <taxon>Stenotrophomonas maltophilia group</taxon>
    </lineage>
</organism>
<reference evidence="1" key="1">
    <citation type="submission" date="2020-11" db="EMBL/GenBank/DDBJ databases">
        <title>Enhanced detection system for hospital associated transmission using whole genome sequencing surveillance.</title>
        <authorList>
            <person name="Harrison L.H."/>
            <person name="Van Tyne D."/>
            <person name="Marsh J.W."/>
            <person name="Griffith M.P."/>
            <person name="Snyder D.J."/>
            <person name="Cooper V.S."/>
            <person name="Mustapha M."/>
        </authorList>
    </citation>
    <scope>NUCLEOTIDE SEQUENCE</scope>
    <source>
        <strain evidence="1">STEN00091</strain>
    </source>
</reference>
<dbReference type="InterPro" id="IPR001466">
    <property type="entry name" value="Beta-lactam-related"/>
</dbReference>
<comment type="caution">
    <text evidence="1">The sequence shown here is derived from an EMBL/GenBank/DDBJ whole genome shotgun (WGS) entry which is preliminary data.</text>
</comment>
<proteinExistence type="predicted"/>
<evidence type="ECO:0000313" key="2">
    <source>
        <dbReference type="Proteomes" id="UP000625930"/>
    </source>
</evidence>
<protein>
    <submittedName>
        <fullName evidence="1">Beta-lactamase family protein</fullName>
    </submittedName>
</protein>
<dbReference type="SUPFAM" id="SSF56601">
    <property type="entry name" value="beta-lactamase/transpeptidase-like"/>
    <property type="match status" value="1"/>
</dbReference>
<dbReference type="Proteomes" id="UP000625930">
    <property type="component" value="Unassembled WGS sequence"/>
</dbReference>
<dbReference type="EMBL" id="JADUNP010000050">
    <property type="protein sequence ID" value="MBH1654021.1"/>
    <property type="molecule type" value="Genomic_DNA"/>
</dbReference>
<dbReference type="PANTHER" id="PTHR46825">
    <property type="entry name" value="D-ALANYL-D-ALANINE-CARBOXYPEPTIDASE/ENDOPEPTIDASE AMPH"/>
    <property type="match status" value="1"/>
</dbReference>
<dbReference type="Pfam" id="PF00144">
    <property type="entry name" value="Beta-lactamase"/>
    <property type="match status" value="1"/>
</dbReference>
<dbReference type="PANTHER" id="PTHR46825:SF12">
    <property type="entry name" value="PENICILLIN-BINDING PROTEIN 4"/>
    <property type="match status" value="1"/>
</dbReference>
<dbReference type="InterPro" id="IPR050491">
    <property type="entry name" value="AmpC-like"/>
</dbReference>
<name>A0A6B8J9C5_STEMA</name>
<sequence>MMNRLLLCSLLVSLAPFHVMATDASAEDAARFAQAMAHGLRPSTAPLGAALPQWSIEERLTHYKVPGAAVAVIRDGKVVYAAGYGLRQAGTRDAVDADTVFSVGSVSKMGTAATTLKLVAAGKVSLEENIDHRLRRWHLPADAQGQHPPINLRMLLSHTAGFNVHGFQDYQPAERLPTLLQTLDGRAPAKNEPVRLIHAPGQQVDYSGGGYTVVQLAIEDLTGRAFAEVAQREVFSPLGMSRSTYQNPLPAGYGNVAHAHDNKGLPEALPRGWQSFPEQAASGLWTSANDMGLFVAALLRSIRTKDGWLPQPLALQMVSEVAPAGRGLGPELAGTGASRRFFHNGSNDSYHAGIEGYPESGDGFVILTNGDNGPALRGEIRNALSDALGHNAKPVIRTLDPALLVDGYPRFSGRFVLDDTLPMDLRSGLADWFDVTTLDVQAVDAGLQVRLPGRDTPVALLPLTPVRFLAGSVGAELLFHRGGDGSVQALSVIAEGARAYYRRADIAPAVDH</sequence>
<accession>A0A6B8J9C5</accession>
<dbReference type="AlphaFoldDB" id="A0A6B8J9C5"/>
<evidence type="ECO:0000313" key="1">
    <source>
        <dbReference type="EMBL" id="MBH1654021.1"/>
    </source>
</evidence>
<dbReference type="Gene3D" id="3.40.710.10">
    <property type="entry name" value="DD-peptidase/beta-lactamase superfamily"/>
    <property type="match status" value="1"/>
</dbReference>
<dbReference type="InterPro" id="IPR012338">
    <property type="entry name" value="Beta-lactam/transpept-like"/>
</dbReference>